<accession>A0A9N8WKZ4</accession>
<sequence length="269" mass="30928">EIILQKVHKNKNGIPYCFFIVITSVGSNQLCSYGIAKYKLFDQISRTIRWKYFFPSNAIPQVFNLEDIVFISKCVTIAYASIIDTGKPDREFDITGVPICTPHCMISVSVNRNPKKTKEFIHFKVECVAYNSVTGSANIKMKMIALYALQSVRFKHLDTSELNIKIENIYLISEFIKFSDSDIITNDIESVTPNNQFSTIYDNNTASMSDTKVSSMLEKKNYLDLDDENNDKELQSDHNEEKAMLSDEHIKSLDENEEQEVEELSRKRK</sequence>
<feature type="region of interest" description="Disordered" evidence="1">
    <location>
        <begin position="224"/>
        <end position="269"/>
    </location>
</feature>
<evidence type="ECO:0000313" key="3">
    <source>
        <dbReference type="Proteomes" id="UP000789759"/>
    </source>
</evidence>
<feature type="non-terminal residue" evidence="2">
    <location>
        <position position="1"/>
    </location>
</feature>
<organism evidence="2 3">
    <name type="scientific">Cetraspora pellucida</name>
    <dbReference type="NCBI Taxonomy" id="1433469"/>
    <lineage>
        <taxon>Eukaryota</taxon>
        <taxon>Fungi</taxon>
        <taxon>Fungi incertae sedis</taxon>
        <taxon>Mucoromycota</taxon>
        <taxon>Glomeromycotina</taxon>
        <taxon>Glomeromycetes</taxon>
        <taxon>Diversisporales</taxon>
        <taxon>Gigasporaceae</taxon>
        <taxon>Cetraspora</taxon>
    </lineage>
</organism>
<dbReference type="AlphaFoldDB" id="A0A9N8WKZ4"/>
<feature type="compositionally biased region" description="Basic and acidic residues" evidence="1">
    <location>
        <begin position="231"/>
        <end position="254"/>
    </location>
</feature>
<dbReference type="Proteomes" id="UP000789759">
    <property type="component" value="Unassembled WGS sequence"/>
</dbReference>
<name>A0A9N8WKZ4_9GLOM</name>
<reference evidence="2" key="1">
    <citation type="submission" date="2021-06" db="EMBL/GenBank/DDBJ databases">
        <authorList>
            <person name="Kallberg Y."/>
            <person name="Tangrot J."/>
            <person name="Rosling A."/>
        </authorList>
    </citation>
    <scope>NUCLEOTIDE SEQUENCE</scope>
    <source>
        <strain evidence="2">FL966</strain>
    </source>
</reference>
<protein>
    <submittedName>
        <fullName evidence="2">14188_t:CDS:1</fullName>
    </submittedName>
</protein>
<gene>
    <name evidence="2" type="ORF">CPELLU_LOCUS1969</name>
</gene>
<proteinExistence type="predicted"/>
<dbReference type="OrthoDB" id="10450402at2759"/>
<dbReference type="EMBL" id="CAJVQA010000793">
    <property type="protein sequence ID" value="CAG8490783.1"/>
    <property type="molecule type" value="Genomic_DNA"/>
</dbReference>
<comment type="caution">
    <text evidence="2">The sequence shown here is derived from an EMBL/GenBank/DDBJ whole genome shotgun (WGS) entry which is preliminary data.</text>
</comment>
<evidence type="ECO:0000313" key="2">
    <source>
        <dbReference type="EMBL" id="CAG8490783.1"/>
    </source>
</evidence>
<evidence type="ECO:0000256" key="1">
    <source>
        <dbReference type="SAM" id="MobiDB-lite"/>
    </source>
</evidence>
<keyword evidence="3" id="KW-1185">Reference proteome</keyword>